<dbReference type="InterPro" id="IPR014255">
    <property type="entry name" value="Spore_coat_CotS"/>
</dbReference>
<dbReference type="AlphaFoldDB" id="A0A167FGD3"/>
<evidence type="ECO:0000313" key="1">
    <source>
        <dbReference type="EMBL" id="OAB76533.1"/>
    </source>
</evidence>
<sequence>MGNKDIISQQDLSVGLQLMSEQYPHIKVHEAAVIQDGGIKTIWKLETSEGTVCLKRIRKSLPIVDYTTKVQTYLFNKGALVAEIIPTKDSELYFVLDGYGLVLYRWIVGSDLDMEGIPEHLEHGLSGLAQFHLQTVGFVPPPGSQVYNRMGVWPDNYTSMLEEFLKWKSIAVSETSEFHKKYLNHIDEIIAMAEYSIELLNKSCYAEWVESIGDYGYMCHQDYGKGNALLTEQGVYVLDLDNLAYDIPLRDVRKLIMKRMKEVGEWKANELNRWVCAYAAVLPLSADQKRILYIDLLFPHEFHGTCKNVFNKGKPGELKKINQSYLAETAKLPTLNLVLK</sequence>
<protein>
    <submittedName>
        <fullName evidence="1">Uncharacterized protein</fullName>
    </submittedName>
</protein>
<dbReference type="OrthoDB" id="9771902at2"/>
<accession>A0A167FGD3</accession>
<dbReference type="Gene3D" id="3.90.1200.10">
    <property type="match status" value="1"/>
</dbReference>
<dbReference type="PANTHER" id="PTHR39179:SF1">
    <property type="entry name" value="SPORE COAT PROTEIN I"/>
    <property type="match status" value="1"/>
</dbReference>
<dbReference type="STRING" id="1763538.LPB68_20970"/>
<dbReference type="RefSeq" id="WP_068655326.1">
    <property type="nucleotide sequence ID" value="NZ_CP017770.1"/>
</dbReference>
<keyword evidence="2" id="KW-1185">Reference proteome</keyword>
<dbReference type="InterPro" id="IPR047175">
    <property type="entry name" value="CotS-like"/>
</dbReference>
<gene>
    <name evidence="1" type="ORF">PNBC_03770</name>
</gene>
<organism evidence="1 2">
    <name type="scientific">Paenibacillus crassostreae</name>
    <dbReference type="NCBI Taxonomy" id="1763538"/>
    <lineage>
        <taxon>Bacteria</taxon>
        <taxon>Bacillati</taxon>
        <taxon>Bacillota</taxon>
        <taxon>Bacilli</taxon>
        <taxon>Bacillales</taxon>
        <taxon>Paenibacillaceae</taxon>
        <taxon>Paenibacillus</taxon>
    </lineage>
</organism>
<dbReference type="EMBL" id="LSFN01000005">
    <property type="protein sequence ID" value="OAB76533.1"/>
    <property type="molecule type" value="Genomic_DNA"/>
</dbReference>
<comment type="caution">
    <text evidence="1">The sequence shown here is derived from an EMBL/GenBank/DDBJ whole genome shotgun (WGS) entry which is preliminary data.</text>
</comment>
<dbReference type="Proteomes" id="UP000077134">
    <property type="component" value="Unassembled WGS sequence"/>
</dbReference>
<dbReference type="SUPFAM" id="SSF56112">
    <property type="entry name" value="Protein kinase-like (PK-like)"/>
    <property type="match status" value="1"/>
</dbReference>
<dbReference type="Gene3D" id="3.30.200.20">
    <property type="entry name" value="Phosphorylase Kinase, domain 1"/>
    <property type="match status" value="1"/>
</dbReference>
<dbReference type="KEGG" id="pcx:LPB68_20970"/>
<name>A0A167FGD3_9BACL</name>
<dbReference type="PANTHER" id="PTHR39179">
    <property type="entry name" value="SPORE COAT PROTEIN I"/>
    <property type="match status" value="1"/>
</dbReference>
<evidence type="ECO:0000313" key="2">
    <source>
        <dbReference type="Proteomes" id="UP000077134"/>
    </source>
</evidence>
<dbReference type="InterPro" id="IPR011009">
    <property type="entry name" value="Kinase-like_dom_sf"/>
</dbReference>
<reference evidence="1 2" key="1">
    <citation type="submission" date="2016-02" db="EMBL/GenBank/DDBJ databases">
        <title>Paenibacillus sp. LPB0068, isolated from Crassostrea gigas.</title>
        <authorList>
            <person name="Shin S.-K."/>
            <person name="Yi H."/>
        </authorList>
    </citation>
    <scope>NUCLEOTIDE SEQUENCE [LARGE SCALE GENOMIC DNA]</scope>
    <source>
        <strain evidence="1 2">LPB0068</strain>
    </source>
</reference>
<dbReference type="GO" id="GO:0042601">
    <property type="term" value="C:endospore-forming forespore"/>
    <property type="evidence" value="ECO:0007669"/>
    <property type="project" value="TreeGrafter"/>
</dbReference>
<dbReference type="NCBIfam" id="TIGR02906">
    <property type="entry name" value="spore_CotS"/>
    <property type="match status" value="1"/>
</dbReference>
<proteinExistence type="predicted"/>